<evidence type="ECO:0000256" key="5">
    <source>
        <dbReference type="ARBA" id="ARBA00022729"/>
    </source>
</evidence>
<dbReference type="SUPFAM" id="SSF49478">
    <property type="entry name" value="Cna protein B-type domain"/>
    <property type="match status" value="1"/>
</dbReference>
<keyword evidence="7" id="KW-0472">Membrane</keyword>
<evidence type="ECO:0000256" key="1">
    <source>
        <dbReference type="ARBA" id="ARBA00004168"/>
    </source>
</evidence>
<feature type="domain" description="SpaA-like prealbumin fold" evidence="9">
    <location>
        <begin position="345"/>
        <end position="423"/>
    </location>
</feature>
<dbReference type="Gene3D" id="2.60.40.10">
    <property type="entry name" value="Immunoglobulins"/>
    <property type="match status" value="2"/>
</dbReference>
<evidence type="ECO:0000256" key="2">
    <source>
        <dbReference type="ARBA" id="ARBA00007257"/>
    </source>
</evidence>
<dbReference type="SUPFAM" id="SSF49401">
    <property type="entry name" value="Bacterial adhesins"/>
    <property type="match status" value="1"/>
</dbReference>
<dbReference type="Gene3D" id="2.60.40.740">
    <property type="match status" value="1"/>
</dbReference>
<dbReference type="GO" id="GO:0005975">
    <property type="term" value="P:carbohydrate metabolic process"/>
    <property type="evidence" value="ECO:0007669"/>
    <property type="project" value="UniProtKB-ARBA"/>
</dbReference>
<protein>
    <submittedName>
        <fullName evidence="11">Uncharacterized protein</fullName>
    </submittedName>
</protein>
<dbReference type="InterPro" id="IPR011252">
    <property type="entry name" value="Fibrogen-bd_dom1"/>
</dbReference>
<dbReference type="Pfam" id="PF17961">
    <property type="entry name" value="Big_8"/>
    <property type="match status" value="1"/>
</dbReference>
<dbReference type="PANTHER" id="PTHR36108:SF13">
    <property type="entry name" value="COLOSSIN-B-RELATED"/>
    <property type="match status" value="1"/>
</dbReference>
<organism evidence="11 12">
    <name type="scientific">Bifidobacterium psychraerophilum</name>
    <dbReference type="NCBI Taxonomy" id="218140"/>
    <lineage>
        <taxon>Bacteria</taxon>
        <taxon>Bacillati</taxon>
        <taxon>Actinomycetota</taxon>
        <taxon>Actinomycetes</taxon>
        <taxon>Bifidobacteriales</taxon>
        <taxon>Bifidobacteriaceae</taxon>
        <taxon>Bifidobacterium</taxon>
    </lineage>
</organism>
<dbReference type="PANTHER" id="PTHR36108">
    <property type="entry name" value="COLOSSIN-B-RELATED"/>
    <property type="match status" value="1"/>
</dbReference>
<comment type="subcellular location">
    <subcellularLocation>
        <location evidence="1">Secreted</location>
        <location evidence="1">Cell wall</location>
        <topology evidence="1">Peptidoglycan-anchor</topology>
    </subcellularLocation>
</comment>
<feature type="signal peptide" evidence="8">
    <location>
        <begin position="1"/>
        <end position="39"/>
    </location>
</feature>
<dbReference type="InterPro" id="IPR041171">
    <property type="entry name" value="SDR_Ig"/>
</dbReference>
<evidence type="ECO:0000256" key="7">
    <source>
        <dbReference type="SAM" id="Phobius"/>
    </source>
</evidence>
<keyword evidence="5 8" id="KW-0732">Signal</keyword>
<keyword evidence="3" id="KW-0134">Cell wall</keyword>
<feature type="domain" description="SDR-like Ig" evidence="10">
    <location>
        <begin position="59"/>
        <end position="146"/>
    </location>
</feature>
<dbReference type="Pfam" id="PF17802">
    <property type="entry name" value="SpaA"/>
    <property type="match status" value="2"/>
</dbReference>
<dbReference type="RefSeq" id="WP_034886493.1">
    <property type="nucleotide sequence ID" value="NZ_JGZI01000001.1"/>
</dbReference>
<dbReference type="GO" id="GO:0007155">
    <property type="term" value="P:cell adhesion"/>
    <property type="evidence" value="ECO:0007669"/>
    <property type="project" value="InterPro"/>
</dbReference>
<dbReference type="OrthoDB" id="3239397at2"/>
<feature type="domain" description="SpaA-like prealbumin fold" evidence="9">
    <location>
        <begin position="441"/>
        <end position="527"/>
    </location>
</feature>
<dbReference type="InterPro" id="IPR013783">
    <property type="entry name" value="Ig-like_fold"/>
</dbReference>
<evidence type="ECO:0000313" key="12">
    <source>
        <dbReference type="Proteomes" id="UP000029050"/>
    </source>
</evidence>
<evidence type="ECO:0000256" key="3">
    <source>
        <dbReference type="ARBA" id="ARBA00022512"/>
    </source>
</evidence>
<proteinExistence type="inferred from homology"/>
<feature type="chain" id="PRO_5001819606" evidence="8">
    <location>
        <begin position="40"/>
        <end position="595"/>
    </location>
</feature>
<sequence>MAENRIQRTTHTTWKKLVAIIATLASLLAVTLGTSMASAAEGKLVDAVTDITVDKTEMEQYTTVDAHVSWVAPAGTVAGDYFTVGLPAEFSNLSTTGFNLTSPDGEVVAQCKVEVQTVTCTFTDYVSTHGDVHGDMKLIIRADQSNDGDKGHWEINGKTDDTKPVPDVDPYDPGPMPGPDDFTKDGWGASQDGDDVITWAIMIGSQKFLFDGKPVVITDVIDEKMTLYPDYEHFIPNIRFTDNKGWSNDTWDTMTLGTDFTMTTDSAAHSFSITFNEDSALVKKAVSMANSGDFVSELFYNTRPYQPKKGETYTNHVEATGGSSADANYKWDAAGGNGEGIGANTKLVKKDAESGQTLKGAVFNLVAGKDGKGAVIESGLTTDASGAIEVKGLFKGNYSFVETTAPQGYKLAGPLNFTIDDATFEQGASVTLSLDDARVEGQVSWSKVDAASPTTLLAGSEWSLTGKDGKVLQVIDNGAHDTDPAAGKISVGNLAWGTYTLKETKAPEGYQISGDETSFTVDSAHTVIQLPSITNKKTVPPVPSKPGETAKPVVASGGKLAKTGSDISSVVIGTAIAAALAVSLLVGVAIKRRRS</sequence>
<dbReference type="STRING" id="218140.BPSY_0034"/>
<dbReference type="InterPro" id="IPR008966">
    <property type="entry name" value="Adhesion_dom_sf"/>
</dbReference>
<evidence type="ECO:0000259" key="10">
    <source>
        <dbReference type="Pfam" id="PF17961"/>
    </source>
</evidence>
<evidence type="ECO:0000259" key="9">
    <source>
        <dbReference type="Pfam" id="PF17802"/>
    </source>
</evidence>
<evidence type="ECO:0000256" key="8">
    <source>
        <dbReference type="SAM" id="SignalP"/>
    </source>
</evidence>
<dbReference type="AlphaFoldDB" id="A0A087CNJ7"/>
<accession>A0A087CNJ7</accession>
<evidence type="ECO:0000313" key="11">
    <source>
        <dbReference type="EMBL" id="KFI84847.1"/>
    </source>
</evidence>
<dbReference type="Proteomes" id="UP000029050">
    <property type="component" value="Unassembled WGS sequence"/>
</dbReference>
<feature type="transmembrane region" description="Helical" evidence="7">
    <location>
        <begin position="570"/>
        <end position="590"/>
    </location>
</feature>
<keyword evidence="4" id="KW-0964">Secreted</keyword>
<comment type="caution">
    <text evidence="11">The sequence shown here is derived from an EMBL/GenBank/DDBJ whole genome shotgun (WGS) entry which is preliminary data.</text>
</comment>
<keyword evidence="12" id="KW-1185">Reference proteome</keyword>
<comment type="similarity">
    <text evidence="2">Belongs to the serine-aspartate repeat-containing protein (SDr) family.</text>
</comment>
<evidence type="ECO:0000256" key="4">
    <source>
        <dbReference type="ARBA" id="ARBA00022525"/>
    </source>
</evidence>
<dbReference type="GeneID" id="98299286"/>
<dbReference type="InterPro" id="IPR041033">
    <property type="entry name" value="SpaA_PFL_dom_1"/>
</dbReference>
<dbReference type="EMBL" id="JGZI01000001">
    <property type="protein sequence ID" value="KFI84847.1"/>
    <property type="molecule type" value="Genomic_DNA"/>
</dbReference>
<keyword evidence="7" id="KW-0812">Transmembrane</keyword>
<evidence type="ECO:0000256" key="6">
    <source>
        <dbReference type="ARBA" id="ARBA00023088"/>
    </source>
</evidence>
<reference evidence="11 12" key="1">
    <citation type="submission" date="2014-03" db="EMBL/GenBank/DDBJ databases">
        <title>Genomics of Bifidobacteria.</title>
        <authorList>
            <person name="Ventura M."/>
            <person name="Milani C."/>
            <person name="Lugli G.A."/>
        </authorList>
    </citation>
    <scope>NUCLEOTIDE SEQUENCE [LARGE SCALE GENOMIC DNA]</scope>
    <source>
        <strain evidence="11 12">LMG 21775</strain>
    </source>
</reference>
<keyword evidence="6" id="KW-0572">Peptidoglycan-anchor</keyword>
<name>A0A087CNJ7_9BIFI</name>
<dbReference type="Gene3D" id="2.60.40.1280">
    <property type="match status" value="1"/>
</dbReference>
<gene>
    <name evidence="11" type="ORF">BPSY_0034</name>
</gene>
<keyword evidence="7" id="KW-1133">Transmembrane helix</keyword>
<dbReference type="eggNOG" id="COG4932">
    <property type="taxonomic scope" value="Bacteria"/>
</dbReference>